<accession>A0A1G2MBH4</accession>
<reference evidence="2 3" key="1">
    <citation type="journal article" date="2016" name="Nat. Commun.">
        <title>Thousands of microbial genomes shed light on interconnected biogeochemical processes in an aquifer system.</title>
        <authorList>
            <person name="Anantharaman K."/>
            <person name="Brown C.T."/>
            <person name="Hug L.A."/>
            <person name="Sharon I."/>
            <person name="Castelle C.J."/>
            <person name="Probst A.J."/>
            <person name="Thomas B.C."/>
            <person name="Singh A."/>
            <person name="Wilkins M.J."/>
            <person name="Karaoz U."/>
            <person name="Brodie E.L."/>
            <person name="Williams K.H."/>
            <person name="Hubbard S.S."/>
            <person name="Banfield J.F."/>
        </authorList>
    </citation>
    <scope>NUCLEOTIDE SEQUENCE [LARGE SCALE GENOMIC DNA]</scope>
</reference>
<feature type="domain" description="Methyltransferase" evidence="1">
    <location>
        <begin position="91"/>
        <end position="208"/>
    </location>
</feature>
<dbReference type="AlphaFoldDB" id="A0A1G2MBH4"/>
<dbReference type="SUPFAM" id="SSF53335">
    <property type="entry name" value="S-adenosyl-L-methionine-dependent methyltransferases"/>
    <property type="match status" value="1"/>
</dbReference>
<dbReference type="Proteomes" id="UP000178121">
    <property type="component" value="Unassembled WGS sequence"/>
</dbReference>
<dbReference type="EMBL" id="MHRI01000030">
    <property type="protein sequence ID" value="OHA20371.1"/>
    <property type="molecule type" value="Genomic_DNA"/>
</dbReference>
<dbReference type="InterPro" id="IPR029063">
    <property type="entry name" value="SAM-dependent_MTases_sf"/>
</dbReference>
<gene>
    <name evidence="2" type="ORF">A2849_01175</name>
</gene>
<evidence type="ECO:0000313" key="3">
    <source>
        <dbReference type="Proteomes" id="UP000178121"/>
    </source>
</evidence>
<name>A0A1G2MBH4_9BACT</name>
<protein>
    <recommendedName>
        <fullName evidence="1">Methyltransferase domain-containing protein</fullName>
    </recommendedName>
</protein>
<proteinExistence type="predicted"/>
<evidence type="ECO:0000259" key="1">
    <source>
        <dbReference type="Pfam" id="PF13847"/>
    </source>
</evidence>
<evidence type="ECO:0000313" key="2">
    <source>
        <dbReference type="EMBL" id="OHA20371.1"/>
    </source>
</evidence>
<dbReference type="InterPro" id="IPR025714">
    <property type="entry name" value="Methyltranfer_dom"/>
</dbReference>
<dbReference type="Gene3D" id="3.40.50.150">
    <property type="entry name" value="Vaccinia Virus protein VP39"/>
    <property type="match status" value="1"/>
</dbReference>
<sequence>MVFAKDALFSRGSTKRISLINRLRDYVGLRDAPTLFSLHRKMSERLFFDRTWQSHDYGEGYFYQSFDRIGVRGLRDTKARVEAMGLRDLLRGKHVIDIGSNAGFLSLSLADVAKEVVGLENNPDLVAVGNLARDYLRVHNVTFVTSSFEDFTTSKVADVILSFANHSTYDGNTKQSVEEYFEKCKRLLHPGGLLIFESHHPTYESPEALQHVVLVIERLFHIRERKVLMAGTFFDRGRTYIVAERS</sequence>
<dbReference type="CDD" id="cd02440">
    <property type="entry name" value="AdoMet_MTases"/>
    <property type="match status" value="1"/>
</dbReference>
<comment type="caution">
    <text evidence="2">The sequence shown here is derived from an EMBL/GenBank/DDBJ whole genome shotgun (WGS) entry which is preliminary data.</text>
</comment>
<dbReference type="Pfam" id="PF13847">
    <property type="entry name" value="Methyltransf_31"/>
    <property type="match status" value="1"/>
</dbReference>
<organism evidence="2 3">
    <name type="scientific">Candidatus Taylorbacteria bacterium RIFCSPHIGHO2_01_FULL_51_15</name>
    <dbReference type="NCBI Taxonomy" id="1802304"/>
    <lineage>
        <taxon>Bacteria</taxon>
        <taxon>Candidatus Tayloriibacteriota</taxon>
    </lineage>
</organism>